<comment type="similarity">
    <text evidence="2 5">Belongs to the glycosyl hydrolase 13 family.</text>
</comment>
<dbReference type="PANTHER" id="PTHR10357:SF215">
    <property type="entry name" value="ALPHA-AMYLASE 1"/>
    <property type="match status" value="1"/>
</dbReference>
<feature type="chain" id="PRO_5032442421" description="Alpha-amylase" evidence="8">
    <location>
        <begin position="24"/>
        <end position="511"/>
    </location>
</feature>
<dbReference type="InterPro" id="IPR006046">
    <property type="entry name" value="Alpha_amylase"/>
</dbReference>
<dbReference type="GO" id="GO:0046872">
    <property type="term" value="F:metal ion binding"/>
    <property type="evidence" value="ECO:0007669"/>
    <property type="project" value="UniProtKB-KW"/>
</dbReference>
<keyword evidence="7" id="KW-0472">Membrane</keyword>
<evidence type="ECO:0000256" key="7">
    <source>
        <dbReference type="SAM" id="Phobius"/>
    </source>
</evidence>
<feature type="domain" description="Glycosyl hydrolase family 13 catalytic" evidence="9">
    <location>
        <begin position="38"/>
        <end position="386"/>
    </location>
</feature>
<dbReference type="SUPFAM" id="SSF51445">
    <property type="entry name" value="(Trans)glycosidases"/>
    <property type="match status" value="1"/>
</dbReference>
<evidence type="ECO:0000313" key="10">
    <source>
        <dbReference type="EMBL" id="QPC46047.1"/>
    </source>
</evidence>
<dbReference type="PANTHER" id="PTHR10357">
    <property type="entry name" value="ALPHA-AMYLASE FAMILY MEMBER"/>
    <property type="match status" value="1"/>
</dbReference>
<sequence>MQKRVLTLLLIPFLLFYAPSVSALEEEERTWQDERIYFLMVDRFANGDQSNDIAVNRDDPRAYHGGDFRGIINSLDYIKEMGFTAIWLTPVFNNEPGGYHGYWIEDFYGVEEHFGTEEELKELVNEAHKRDMKVLLDFVVNHVGPNHPWANDPAKTSWFHEQKGITNDKNQTDVENGWIYDLPDLAQENPEVEKYLLNNAKWWINEFDVDGYRLDTVKHVPKSFWQKFSKAVKEEKEDFYLIGEVWSEDPRYIAEYMDTGIDGFVDFPLNQELRKVFSEPDQSMERLFTMWNYSKSFYQDPYKMGVFIDNHDMKRMTWEMTAKQQFPGTRWKQALTYMYTIPGIPIIYYGSEIALNGADDPDNRRMMQFNIDEDLIDYISTLSQLRDTHEPLRRGDMGLITEEMGVAVYKRFTEDETMLIAINDTSETKTVAISADAVGGNLSWKGLLATDTVKEQNGEYKITLERETSQIYEPFEDRGINYWYAIVLVGVYVLFMVFLYIVKKKGKKQAS</sequence>
<feature type="transmembrane region" description="Helical" evidence="7">
    <location>
        <begin position="482"/>
        <end position="502"/>
    </location>
</feature>
<dbReference type="EC" id="3.2.1.1" evidence="6"/>
<dbReference type="AlphaFoldDB" id="A0A7S8C9V9"/>
<dbReference type="GO" id="GO:0005975">
    <property type="term" value="P:carbohydrate metabolic process"/>
    <property type="evidence" value="ECO:0007669"/>
    <property type="project" value="InterPro"/>
</dbReference>
<keyword evidence="6" id="KW-0119">Carbohydrate metabolism</keyword>
<dbReference type="InterPro" id="IPR017853">
    <property type="entry name" value="GH"/>
</dbReference>
<evidence type="ECO:0000256" key="3">
    <source>
        <dbReference type="ARBA" id="ARBA00022723"/>
    </source>
</evidence>
<dbReference type="CDD" id="cd11339">
    <property type="entry name" value="AmyAc_bac_CMD_like_2"/>
    <property type="match status" value="1"/>
</dbReference>
<comment type="cofactor">
    <cofactor evidence="1">
        <name>Ca(2+)</name>
        <dbReference type="ChEBI" id="CHEBI:29108"/>
    </cofactor>
</comment>
<dbReference type="SMART" id="SM00642">
    <property type="entry name" value="Aamy"/>
    <property type="match status" value="1"/>
</dbReference>
<dbReference type="EMBL" id="CP049742">
    <property type="protein sequence ID" value="QPC46047.1"/>
    <property type="molecule type" value="Genomic_DNA"/>
</dbReference>
<feature type="signal peptide" evidence="8">
    <location>
        <begin position="1"/>
        <end position="23"/>
    </location>
</feature>
<gene>
    <name evidence="10" type="ORF">G8O30_03270</name>
</gene>
<evidence type="ECO:0000259" key="9">
    <source>
        <dbReference type="SMART" id="SM00642"/>
    </source>
</evidence>
<keyword evidence="6" id="KW-0326">Glycosidase</keyword>
<dbReference type="Gene3D" id="3.20.20.80">
    <property type="entry name" value="Glycosidases"/>
    <property type="match status" value="1"/>
</dbReference>
<evidence type="ECO:0000256" key="5">
    <source>
        <dbReference type="RuleBase" id="RU003615"/>
    </source>
</evidence>
<name>A0A7S8C9V9_9BACI</name>
<organism evidence="10 11">
    <name type="scientific">Mangrovibacillus cuniculi</name>
    <dbReference type="NCBI Taxonomy" id="2593652"/>
    <lineage>
        <taxon>Bacteria</taxon>
        <taxon>Bacillati</taxon>
        <taxon>Bacillota</taxon>
        <taxon>Bacilli</taxon>
        <taxon>Bacillales</taxon>
        <taxon>Bacillaceae</taxon>
        <taxon>Mangrovibacillus</taxon>
    </lineage>
</organism>
<evidence type="ECO:0000256" key="8">
    <source>
        <dbReference type="SAM" id="SignalP"/>
    </source>
</evidence>
<dbReference type="Proteomes" id="UP000593626">
    <property type="component" value="Chromosome"/>
</dbReference>
<dbReference type="Gene3D" id="2.60.40.1180">
    <property type="entry name" value="Golgi alpha-mannosidase II"/>
    <property type="match status" value="1"/>
</dbReference>
<comment type="catalytic activity">
    <reaction evidence="6">
        <text>Endohydrolysis of (1-&gt;4)-alpha-D-glucosidic linkages in polysaccharides containing three or more (1-&gt;4)-alpha-linked D-glucose units.</text>
        <dbReference type="EC" id="3.2.1.1"/>
    </reaction>
</comment>
<dbReference type="Pfam" id="PF00128">
    <property type="entry name" value="Alpha-amylase"/>
    <property type="match status" value="1"/>
</dbReference>
<evidence type="ECO:0000256" key="2">
    <source>
        <dbReference type="ARBA" id="ARBA00008061"/>
    </source>
</evidence>
<dbReference type="InterPro" id="IPR006047">
    <property type="entry name" value="GH13_cat_dom"/>
</dbReference>
<dbReference type="SUPFAM" id="SSF51011">
    <property type="entry name" value="Glycosyl hydrolase domain"/>
    <property type="match status" value="1"/>
</dbReference>
<keyword evidence="7" id="KW-1133">Transmembrane helix</keyword>
<evidence type="ECO:0000313" key="11">
    <source>
        <dbReference type="Proteomes" id="UP000593626"/>
    </source>
</evidence>
<dbReference type="PRINTS" id="PR00110">
    <property type="entry name" value="ALPHAAMYLASE"/>
</dbReference>
<dbReference type="InterPro" id="IPR054174">
    <property type="entry name" value="Alpha-amylase-like_C"/>
</dbReference>
<accession>A0A7S8C9V9</accession>
<keyword evidence="4 8" id="KW-0732">Signal</keyword>
<dbReference type="GO" id="GO:0004556">
    <property type="term" value="F:alpha-amylase activity"/>
    <property type="evidence" value="ECO:0007669"/>
    <property type="project" value="UniProtKB-UniRule"/>
</dbReference>
<dbReference type="RefSeq" id="WP_239673569.1">
    <property type="nucleotide sequence ID" value="NZ_CP049742.1"/>
</dbReference>
<keyword evidence="11" id="KW-1185">Reference proteome</keyword>
<protein>
    <recommendedName>
        <fullName evidence="6">Alpha-amylase</fullName>
        <ecNumber evidence="6">3.2.1.1</ecNumber>
    </recommendedName>
</protein>
<keyword evidence="7" id="KW-0812">Transmembrane</keyword>
<dbReference type="KEGG" id="mcui:G8O30_03270"/>
<dbReference type="Pfam" id="PF22026">
    <property type="entry name" value="Alpha-amylase_C_2"/>
    <property type="match status" value="1"/>
</dbReference>
<reference evidence="10 11" key="1">
    <citation type="submission" date="2019-07" db="EMBL/GenBank/DDBJ databases">
        <title>Genome sequence of 2 isolates from Red Sea Mangroves.</title>
        <authorList>
            <person name="Sefrji F."/>
            <person name="Michoud G."/>
            <person name="Merlino G."/>
            <person name="Daffonchio D."/>
        </authorList>
    </citation>
    <scope>NUCLEOTIDE SEQUENCE [LARGE SCALE GENOMIC DNA]</scope>
    <source>
        <strain evidence="10 11">R1DC41</strain>
    </source>
</reference>
<keyword evidence="3" id="KW-0479">Metal-binding</keyword>
<evidence type="ECO:0000256" key="1">
    <source>
        <dbReference type="ARBA" id="ARBA00001913"/>
    </source>
</evidence>
<dbReference type="InterPro" id="IPR013780">
    <property type="entry name" value="Glyco_hydro_b"/>
</dbReference>
<keyword evidence="6" id="KW-0378">Hydrolase</keyword>
<evidence type="ECO:0000256" key="4">
    <source>
        <dbReference type="ARBA" id="ARBA00022729"/>
    </source>
</evidence>
<evidence type="ECO:0000256" key="6">
    <source>
        <dbReference type="RuleBase" id="RU361134"/>
    </source>
</evidence>
<proteinExistence type="inferred from homology"/>